<dbReference type="OrthoDB" id="1355385at2"/>
<dbReference type="AlphaFoldDB" id="A0A4Y8KUX0"/>
<dbReference type="EMBL" id="SOML01000017">
    <property type="protein sequence ID" value="TFD92550.1"/>
    <property type="molecule type" value="Genomic_DNA"/>
</dbReference>
<accession>A0A4Y8KUX0</accession>
<organism evidence="1 2">
    <name type="scientific">Dysgonomonas capnocytophagoides</name>
    <dbReference type="NCBI Taxonomy" id="45254"/>
    <lineage>
        <taxon>Bacteria</taxon>
        <taxon>Pseudomonadati</taxon>
        <taxon>Bacteroidota</taxon>
        <taxon>Bacteroidia</taxon>
        <taxon>Bacteroidales</taxon>
        <taxon>Dysgonomonadaceae</taxon>
        <taxon>Dysgonomonas</taxon>
    </lineage>
</organism>
<keyword evidence="2" id="KW-1185">Reference proteome</keyword>
<dbReference type="Proteomes" id="UP000297861">
    <property type="component" value="Unassembled WGS sequence"/>
</dbReference>
<evidence type="ECO:0000313" key="2">
    <source>
        <dbReference type="Proteomes" id="UP000297861"/>
    </source>
</evidence>
<gene>
    <name evidence="1" type="ORF">E2605_18490</name>
</gene>
<proteinExistence type="predicted"/>
<evidence type="ECO:0000313" key="1">
    <source>
        <dbReference type="EMBL" id="TFD92550.1"/>
    </source>
</evidence>
<protein>
    <submittedName>
        <fullName evidence="1">Uncharacterized protein</fullName>
    </submittedName>
</protein>
<sequence>MKPRFIDIPDSWDELSPKQFEYLLKSIFLMMSNKKISTKDVLNDFADFLLGRSHPAHPLRREDYLSLVDKLAGHLAEWIFTDEEGAIKVDFCTTTNLLPKLGKLAGPVSHGSDLRFGEYRKAVEVYNLYTTTRNEMYLDMLVGMLYRPQNKMRKARNFNGDYKIPFNKFCMDIYRKNAKDIAPWLKWGVYLWFSYFCYYLMTGDFIIEGNTVNFSKIFGRSTTDSDSKQSEGLGMTSILFSLADTGTFGNVEETDKALLFQVMMKLYHDKQQIDFLNKNKK</sequence>
<comment type="caution">
    <text evidence="1">The sequence shown here is derived from an EMBL/GenBank/DDBJ whole genome shotgun (WGS) entry which is preliminary data.</text>
</comment>
<dbReference type="RefSeq" id="WP_134437508.1">
    <property type="nucleotide sequence ID" value="NZ_SOML01000017.1"/>
</dbReference>
<name>A0A4Y8KUX0_9BACT</name>
<reference evidence="1 2" key="1">
    <citation type="submission" date="2019-03" db="EMBL/GenBank/DDBJ databases">
        <title>San Antonio Military Medical Center submission to MRSN (WRAIR), pending publication.</title>
        <authorList>
            <person name="Blyth D.M."/>
            <person name="Mccarthy S.L."/>
            <person name="Schall S.E."/>
            <person name="Stam J.A."/>
            <person name="Ong A.C."/>
            <person name="Mcgann P.T."/>
        </authorList>
    </citation>
    <scope>NUCLEOTIDE SEQUENCE [LARGE SCALE GENOMIC DNA]</scope>
    <source>
        <strain evidence="1 2">MRSN571793</strain>
    </source>
</reference>